<gene>
    <name evidence="3" type="primary">NCL1_54970</name>
    <name evidence="3" type="ORF">TNCT_20451</name>
</gene>
<proteinExistence type="predicted"/>
<name>A0A8X6LZT1_TRICU</name>
<organism evidence="3 4">
    <name type="scientific">Trichonephila clavata</name>
    <name type="common">Joro spider</name>
    <name type="synonym">Nephila clavata</name>
    <dbReference type="NCBI Taxonomy" id="2740835"/>
    <lineage>
        <taxon>Eukaryota</taxon>
        <taxon>Metazoa</taxon>
        <taxon>Ecdysozoa</taxon>
        <taxon>Arthropoda</taxon>
        <taxon>Chelicerata</taxon>
        <taxon>Arachnida</taxon>
        <taxon>Araneae</taxon>
        <taxon>Araneomorphae</taxon>
        <taxon>Entelegynae</taxon>
        <taxon>Araneoidea</taxon>
        <taxon>Nephilidae</taxon>
        <taxon>Trichonephila</taxon>
    </lineage>
</organism>
<keyword evidence="2" id="KW-0472">Membrane</keyword>
<feature type="transmembrane region" description="Helical" evidence="2">
    <location>
        <begin position="114"/>
        <end position="138"/>
    </location>
</feature>
<protein>
    <submittedName>
        <fullName evidence="3">Uncharacterized protein</fullName>
    </submittedName>
</protein>
<dbReference type="AlphaFoldDB" id="A0A8X6LZT1"/>
<evidence type="ECO:0000256" key="1">
    <source>
        <dbReference type="SAM" id="MobiDB-lite"/>
    </source>
</evidence>
<dbReference type="Proteomes" id="UP000887116">
    <property type="component" value="Unassembled WGS sequence"/>
</dbReference>
<feature type="region of interest" description="Disordered" evidence="1">
    <location>
        <begin position="52"/>
        <end position="91"/>
    </location>
</feature>
<evidence type="ECO:0000313" key="4">
    <source>
        <dbReference type="Proteomes" id="UP000887116"/>
    </source>
</evidence>
<keyword evidence="2" id="KW-1133">Transmembrane helix</keyword>
<reference evidence="3" key="1">
    <citation type="submission" date="2020-07" db="EMBL/GenBank/DDBJ databases">
        <title>Multicomponent nature underlies the extraordinary mechanical properties of spider dragline silk.</title>
        <authorList>
            <person name="Kono N."/>
            <person name="Nakamura H."/>
            <person name="Mori M."/>
            <person name="Yoshida Y."/>
            <person name="Ohtoshi R."/>
            <person name="Malay A.D."/>
            <person name="Moran D.A.P."/>
            <person name="Tomita M."/>
            <person name="Numata K."/>
            <person name="Arakawa K."/>
        </authorList>
    </citation>
    <scope>NUCLEOTIDE SEQUENCE</scope>
</reference>
<evidence type="ECO:0000256" key="2">
    <source>
        <dbReference type="SAM" id="Phobius"/>
    </source>
</evidence>
<comment type="caution">
    <text evidence="3">The sequence shown here is derived from an EMBL/GenBank/DDBJ whole genome shotgun (WGS) entry which is preliminary data.</text>
</comment>
<accession>A0A8X6LZT1</accession>
<evidence type="ECO:0000313" key="3">
    <source>
        <dbReference type="EMBL" id="GFR26737.1"/>
    </source>
</evidence>
<dbReference type="EMBL" id="BMAO01028704">
    <property type="protein sequence ID" value="GFR26737.1"/>
    <property type="molecule type" value="Genomic_DNA"/>
</dbReference>
<dbReference type="OrthoDB" id="10615831at2759"/>
<feature type="compositionally biased region" description="Basic and acidic residues" evidence="1">
    <location>
        <begin position="67"/>
        <end position="77"/>
    </location>
</feature>
<keyword evidence="2" id="KW-0812">Transmembrane</keyword>
<keyword evidence="4" id="KW-1185">Reference proteome</keyword>
<sequence>MTDQGDHEQQQFAVEMDEFDNRPFAERAAHPLVQGQSARVRRIMPQSNVHGCQVQRPVVTRNPSRSEQSRRRSRIEADEPINVTGPPTLRPRQWYPRDEFAGIEDAQSSMNGKVCVTGGIVLFLIIIVLMIINTYLMLSYEIPENSPTLVPSNPHAFFP</sequence>